<evidence type="ECO:0000256" key="7">
    <source>
        <dbReference type="ARBA" id="ARBA00022927"/>
    </source>
</evidence>
<accession>A0A5N1ILW2</accession>
<organism evidence="11 12">
    <name type="scientific">Adhaeribacter soli</name>
    <dbReference type="NCBI Taxonomy" id="2607655"/>
    <lineage>
        <taxon>Bacteria</taxon>
        <taxon>Pseudomonadati</taxon>
        <taxon>Bacteroidota</taxon>
        <taxon>Cytophagia</taxon>
        <taxon>Cytophagales</taxon>
        <taxon>Hymenobacteraceae</taxon>
        <taxon>Adhaeribacter</taxon>
    </lineage>
</organism>
<evidence type="ECO:0000256" key="5">
    <source>
        <dbReference type="ARBA" id="ARBA00022519"/>
    </source>
</evidence>
<feature type="domain" description="TonB C-terminal" evidence="10">
    <location>
        <begin position="108"/>
        <end position="204"/>
    </location>
</feature>
<evidence type="ECO:0000256" key="3">
    <source>
        <dbReference type="ARBA" id="ARBA00022448"/>
    </source>
</evidence>
<dbReference type="NCBIfam" id="TIGR01352">
    <property type="entry name" value="tonB_Cterm"/>
    <property type="match status" value="1"/>
</dbReference>
<dbReference type="Proteomes" id="UP000326570">
    <property type="component" value="Unassembled WGS sequence"/>
</dbReference>
<reference evidence="11 12" key="1">
    <citation type="submission" date="2019-09" db="EMBL/GenBank/DDBJ databases">
        <title>Genome sequence of Adhaeribacter sp. M2.</title>
        <authorList>
            <person name="Srinivasan S."/>
        </authorList>
    </citation>
    <scope>NUCLEOTIDE SEQUENCE [LARGE SCALE GENOMIC DNA]</scope>
    <source>
        <strain evidence="11 12">M2</strain>
    </source>
</reference>
<dbReference type="PROSITE" id="PS52015">
    <property type="entry name" value="TONB_CTD"/>
    <property type="match status" value="1"/>
</dbReference>
<evidence type="ECO:0000256" key="8">
    <source>
        <dbReference type="ARBA" id="ARBA00022989"/>
    </source>
</evidence>
<evidence type="ECO:0000256" key="9">
    <source>
        <dbReference type="ARBA" id="ARBA00023136"/>
    </source>
</evidence>
<evidence type="ECO:0000313" key="11">
    <source>
        <dbReference type="EMBL" id="KAA9325634.1"/>
    </source>
</evidence>
<evidence type="ECO:0000256" key="2">
    <source>
        <dbReference type="ARBA" id="ARBA00006555"/>
    </source>
</evidence>
<keyword evidence="4" id="KW-1003">Cell membrane</keyword>
<dbReference type="Gene3D" id="3.30.1150.10">
    <property type="match status" value="1"/>
</dbReference>
<gene>
    <name evidence="11" type="ORF">F0P94_17000</name>
</gene>
<dbReference type="InterPro" id="IPR037682">
    <property type="entry name" value="TonB_C"/>
</dbReference>
<keyword evidence="9" id="KW-0472">Membrane</keyword>
<dbReference type="GO" id="GO:0098797">
    <property type="term" value="C:plasma membrane protein complex"/>
    <property type="evidence" value="ECO:0007669"/>
    <property type="project" value="TreeGrafter"/>
</dbReference>
<keyword evidence="8" id="KW-1133">Transmembrane helix</keyword>
<sequence length="359" mass="40788">MLPLSKNRLRVMAHAGTRFILIRIIFLISFSRKTIGNMPEKVWVGGIGRRAGFKKFAALLVLVFLSLTVARAQEGPAREFTNPKNGLRYRIVKNDTSLIVDKMAVFPGGDAAMIKYLQQKIVYPEESRKYGKEGLVKAKFVVNRSGQIENISIAEGVDRPIDSLVVKIIREMPRWQPAYQGQTPLASRYTLPVRFALTTEAERKNIIAYEADNISFRHFKKWQVSRTENAGNVELKLEHKGFGKGGMIFVNVEKDTLDTRLHLDKKLTHFTRNNDTSRLPLIFDAPEKSMFNTYQAWKASGLMQMNAVATHLVGKYLIDVYTFKAGGKNIAVTYLQFEEDRAKTNLDFGVFQSSFKVLK</sequence>
<evidence type="ECO:0000256" key="1">
    <source>
        <dbReference type="ARBA" id="ARBA00004383"/>
    </source>
</evidence>
<dbReference type="EMBL" id="VTWT01000011">
    <property type="protein sequence ID" value="KAA9325634.1"/>
    <property type="molecule type" value="Genomic_DNA"/>
</dbReference>
<comment type="similarity">
    <text evidence="2">Belongs to the TonB family.</text>
</comment>
<keyword evidence="5" id="KW-0997">Cell inner membrane</keyword>
<dbReference type="GO" id="GO:0055085">
    <property type="term" value="P:transmembrane transport"/>
    <property type="evidence" value="ECO:0007669"/>
    <property type="project" value="InterPro"/>
</dbReference>
<dbReference type="InterPro" id="IPR006260">
    <property type="entry name" value="TonB/TolA_C"/>
</dbReference>
<dbReference type="GO" id="GO:0031992">
    <property type="term" value="F:energy transducer activity"/>
    <property type="evidence" value="ECO:0007669"/>
    <property type="project" value="TreeGrafter"/>
</dbReference>
<evidence type="ECO:0000256" key="4">
    <source>
        <dbReference type="ARBA" id="ARBA00022475"/>
    </source>
</evidence>
<comment type="subcellular location">
    <subcellularLocation>
        <location evidence="1">Cell inner membrane</location>
        <topology evidence="1">Single-pass membrane protein</topology>
        <orientation evidence="1">Periplasmic side</orientation>
    </subcellularLocation>
</comment>
<keyword evidence="3" id="KW-0813">Transport</keyword>
<keyword evidence="6" id="KW-0812">Transmembrane</keyword>
<dbReference type="AlphaFoldDB" id="A0A5N1ILW2"/>
<evidence type="ECO:0000256" key="6">
    <source>
        <dbReference type="ARBA" id="ARBA00022692"/>
    </source>
</evidence>
<dbReference type="PANTHER" id="PTHR33446:SF2">
    <property type="entry name" value="PROTEIN TONB"/>
    <property type="match status" value="1"/>
</dbReference>
<comment type="caution">
    <text evidence="11">The sequence shown here is derived from an EMBL/GenBank/DDBJ whole genome shotgun (WGS) entry which is preliminary data.</text>
</comment>
<evidence type="ECO:0000313" key="12">
    <source>
        <dbReference type="Proteomes" id="UP000326570"/>
    </source>
</evidence>
<dbReference type="InterPro" id="IPR051045">
    <property type="entry name" value="TonB-dependent_transducer"/>
</dbReference>
<evidence type="ECO:0000259" key="10">
    <source>
        <dbReference type="PROSITE" id="PS52015"/>
    </source>
</evidence>
<protein>
    <submittedName>
        <fullName evidence="11">Energy transducer TonB</fullName>
    </submittedName>
</protein>
<proteinExistence type="inferred from homology"/>
<dbReference type="Pfam" id="PF03544">
    <property type="entry name" value="TonB_C"/>
    <property type="match status" value="1"/>
</dbReference>
<keyword evidence="12" id="KW-1185">Reference proteome</keyword>
<dbReference type="SUPFAM" id="SSF74653">
    <property type="entry name" value="TolA/TonB C-terminal domain"/>
    <property type="match status" value="1"/>
</dbReference>
<dbReference type="PANTHER" id="PTHR33446">
    <property type="entry name" value="PROTEIN TONB-RELATED"/>
    <property type="match status" value="1"/>
</dbReference>
<keyword evidence="7" id="KW-0653">Protein transport</keyword>
<dbReference type="GO" id="GO:0015031">
    <property type="term" value="P:protein transport"/>
    <property type="evidence" value="ECO:0007669"/>
    <property type="project" value="UniProtKB-KW"/>
</dbReference>
<name>A0A5N1ILW2_9BACT</name>